<evidence type="ECO:0000313" key="2">
    <source>
        <dbReference type="EMBL" id="GGN78508.1"/>
    </source>
</evidence>
<gene>
    <name evidence="2" type="ORF">GCM10011610_26100</name>
</gene>
<name>A0ABQ2KCQ0_9NOCA</name>
<organism evidence="2 3">
    <name type="scientific">Nocardia rhizosphaerihabitans</name>
    <dbReference type="NCBI Taxonomy" id="1691570"/>
    <lineage>
        <taxon>Bacteria</taxon>
        <taxon>Bacillati</taxon>
        <taxon>Actinomycetota</taxon>
        <taxon>Actinomycetes</taxon>
        <taxon>Mycobacteriales</taxon>
        <taxon>Nocardiaceae</taxon>
        <taxon>Nocardia</taxon>
    </lineage>
</organism>
<evidence type="ECO:0000313" key="3">
    <source>
        <dbReference type="Proteomes" id="UP000658127"/>
    </source>
</evidence>
<comment type="caution">
    <text evidence="2">The sequence shown here is derived from an EMBL/GenBank/DDBJ whole genome shotgun (WGS) entry which is preliminary data.</text>
</comment>
<protein>
    <submittedName>
        <fullName evidence="2">Uncharacterized protein</fullName>
    </submittedName>
</protein>
<dbReference type="RefSeq" id="WP_189027668.1">
    <property type="nucleotide sequence ID" value="NZ_BMNE01000003.1"/>
</dbReference>
<dbReference type="Proteomes" id="UP000658127">
    <property type="component" value="Unassembled WGS sequence"/>
</dbReference>
<sequence length="100" mass="10967">MQRLRHAPEAAEAPAATIPITSTGRRVPDVTGFQRALPSVIDNLTRALACAYHLMITLDPSDERVHTAWYRLAELADGDTDLSAKVNCNARRLPVLGDRC</sequence>
<proteinExistence type="predicted"/>
<feature type="region of interest" description="Disordered" evidence="1">
    <location>
        <begin position="1"/>
        <end position="20"/>
    </location>
</feature>
<evidence type="ECO:0000256" key="1">
    <source>
        <dbReference type="SAM" id="MobiDB-lite"/>
    </source>
</evidence>
<dbReference type="EMBL" id="BMNE01000003">
    <property type="protein sequence ID" value="GGN78508.1"/>
    <property type="molecule type" value="Genomic_DNA"/>
</dbReference>
<reference evidence="3" key="1">
    <citation type="journal article" date="2019" name="Int. J. Syst. Evol. Microbiol.">
        <title>The Global Catalogue of Microorganisms (GCM) 10K type strain sequencing project: providing services to taxonomists for standard genome sequencing and annotation.</title>
        <authorList>
            <consortium name="The Broad Institute Genomics Platform"/>
            <consortium name="The Broad Institute Genome Sequencing Center for Infectious Disease"/>
            <person name="Wu L."/>
            <person name="Ma J."/>
        </authorList>
    </citation>
    <scope>NUCLEOTIDE SEQUENCE [LARGE SCALE GENOMIC DNA]</scope>
    <source>
        <strain evidence="3">CGMCC 4.7329</strain>
    </source>
</reference>
<accession>A0ABQ2KCQ0</accession>
<keyword evidence="3" id="KW-1185">Reference proteome</keyword>
<feature type="compositionally biased region" description="Low complexity" evidence="1">
    <location>
        <begin position="10"/>
        <end position="20"/>
    </location>
</feature>